<gene>
    <name evidence="1" type="ORF">DI551_00710</name>
</gene>
<evidence type="ECO:0000313" key="1">
    <source>
        <dbReference type="EMBL" id="PZQ48884.1"/>
    </source>
</evidence>
<protein>
    <recommendedName>
        <fullName evidence="3">Terminase</fullName>
    </recommendedName>
</protein>
<sequence length="487" mass="54502">MNLNFIPPGPVAAAFMDCRLPVKFIMGPVGSGKTSCMMMDTIYDAARQPRSKIDGVRYSAALFVRETFRQLYSTTIPSWWKWMPKSAGDWKGGGNEAASHHLRFQLPDQSIVDLKVMFEALGDQNVESLFKGKEFNLLRLNEADTLTPEVLSQGIVRIRQGRYPGEMHVDPAACVKNVAGDYNAPDIENYLYKLLEENKPDNYGFFKQPGGMRSDAENRARATFEDYQEMERDLIAQGRPDLARRNIHNLYGYSRDGKPVYEKEYQDDIHCAGVELMPVKDLPVRCDFDQGLRPAVTLRQNMPDGQRRILDELFCDSGAVGLTDELKRLRASDKYRDCRVIGGLADPAANARDANDAESWIDCVNRLMGWAGNDRVRIAPTNDPDKRQAAVRAALLRNAGGGKPGLLISSTCRVARKGFNSTYKFKSKTGKRGEYSDQADKVFPVSDVHDSIQYGALDHGGYEDVVGREKRKTSGFGMRVAKVEVSI</sequence>
<organism evidence="1 2">
    <name type="scientific">Micavibrio aeruginosavorus</name>
    <dbReference type="NCBI Taxonomy" id="349221"/>
    <lineage>
        <taxon>Bacteria</taxon>
        <taxon>Pseudomonadati</taxon>
        <taxon>Bdellovibrionota</taxon>
        <taxon>Bdellovibrionia</taxon>
        <taxon>Bdellovibrionales</taxon>
        <taxon>Pseudobdellovibrionaceae</taxon>
        <taxon>Micavibrio</taxon>
    </lineage>
</organism>
<dbReference type="InterPro" id="IPR027417">
    <property type="entry name" value="P-loop_NTPase"/>
</dbReference>
<dbReference type="AlphaFoldDB" id="A0A2W5N710"/>
<dbReference type="Proteomes" id="UP000249417">
    <property type="component" value="Unassembled WGS sequence"/>
</dbReference>
<dbReference type="Gene3D" id="3.40.50.300">
    <property type="entry name" value="P-loop containing nucleotide triphosphate hydrolases"/>
    <property type="match status" value="1"/>
</dbReference>
<comment type="caution">
    <text evidence="1">The sequence shown here is derived from an EMBL/GenBank/DDBJ whole genome shotgun (WGS) entry which is preliminary data.</text>
</comment>
<evidence type="ECO:0000313" key="2">
    <source>
        <dbReference type="Proteomes" id="UP000249417"/>
    </source>
</evidence>
<accession>A0A2W5N710</accession>
<proteinExistence type="predicted"/>
<reference evidence="1 2" key="1">
    <citation type="submission" date="2017-08" db="EMBL/GenBank/DDBJ databases">
        <title>Infants hospitalized years apart are colonized by the same room-sourced microbial strains.</title>
        <authorList>
            <person name="Brooks B."/>
            <person name="Olm M.R."/>
            <person name="Firek B.A."/>
            <person name="Baker R."/>
            <person name="Thomas B.C."/>
            <person name="Morowitz M.J."/>
            <person name="Banfield J.F."/>
        </authorList>
    </citation>
    <scope>NUCLEOTIDE SEQUENCE [LARGE SCALE GENOMIC DNA]</scope>
    <source>
        <strain evidence="1">S2_005_002_R2_29</strain>
    </source>
</reference>
<dbReference type="EMBL" id="QFQB01000002">
    <property type="protein sequence ID" value="PZQ48884.1"/>
    <property type="molecule type" value="Genomic_DNA"/>
</dbReference>
<evidence type="ECO:0008006" key="3">
    <source>
        <dbReference type="Google" id="ProtNLM"/>
    </source>
</evidence>
<name>A0A2W5N710_9BACT</name>